<evidence type="ECO:0000256" key="9">
    <source>
        <dbReference type="ARBA" id="ARBA00022840"/>
    </source>
</evidence>
<comment type="pathway">
    <text evidence="3 11">Amino-acid biosynthesis; L-histidine biosynthesis; L-histidine from 5-phospho-alpha-D-ribose 1-diphosphate: step 2/9.</text>
</comment>
<dbReference type="InterPro" id="IPR008179">
    <property type="entry name" value="HisE"/>
</dbReference>
<keyword evidence="8 11" id="KW-0378">Hydrolase</keyword>
<evidence type="ECO:0000313" key="12">
    <source>
        <dbReference type="EMBL" id="MFC3101974.1"/>
    </source>
</evidence>
<evidence type="ECO:0000256" key="5">
    <source>
        <dbReference type="ARBA" id="ARBA00022490"/>
    </source>
</evidence>
<dbReference type="NCBIfam" id="TIGR03188">
    <property type="entry name" value="histidine_hisI"/>
    <property type="match status" value="1"/>
</dbReference>
<dbReference type="Pfam" id="PF01503">
    <property type="entry name" value="PRA-PH"/>
    <property type="match status" value="1"/>
</dbReference>
<evidence type="ECO:0000256" key="2">
    <source>
        <dbReference type="ARBA" id="ARBA00004496"/>
    </source>
</evidence>
<keyword evidence="7 11" id="KW-0547">Nucleotide-binding</keyword>
<evidence type="ECO:0000256" key="6">
    <source>
        <dbReference type="ARBA" id="ARBA00022605"/>
    </source>
</evidence>
<reference evidence="13" key="1">
    <citation type="journal article" date="2019" name="Int. J. Syst. Evol. Microbiol.">
        <title>The Global Catalogue of Microorganisms (GCM) 10K type strain sequencing project: providing services to taxonomists for standard genome sequencing and annotation.</title>
        <authorList>
            <consortium name="The Broad Institute Genomics Platform"/>
            <consortium name="The Broad Institute Genome Sequencing Center for Infectious Disease"/>
            <person name="Wu L."/>
            <person name="Ma J."/>
        </authorList>
    </citation>
    <scope>NUCLEOTIDE SEQUENCE [LARGE SCALE GENOMIC DNA]</scope>
    <source>
        <strain evidence="13">KCTC 52606</strain>
    </source>
</reference>
<evidence type="ECO:0000256" key="10">
    <source>
        <dbReference type="ARBA" id="ARBA00023102"/>
    </source>
</evidence>
<keyword evidence="6 11" id="KW-0028">Amino-acid biosynthesis</keyword>
<dbReference type="PANTHER" id="PTHR42945:SF9">
    <property type="entry name" value="HISTIDINE BIOSYNTHESIS BIFUNCTIONAL PROTEIN HISIE"/>
    <property type="match status" value="1"/>
</dbReference>
<evidence type="ECO:0000256" key="8">
    <source>
        <dbReference type="ARBA" id="ARBA00022801"/>
    </source>
</evidence>
<evidence type="ECO:0000313" key="13">
    <source>
        <dbReference type="Proteomes" id="UP001595378"/>
    </source>
</evidence>
<comment type="similarity">
    <text evidence="4 11">Belongs to the PRA-PH family.</text>
</comment>
<evidence type="ECO:0000256" key="3">
    <source>
        <dbReference type="ARBA" id="ARBA00005204"/>
    </source>
</evidence>
<dbReference type="SUPFAM" id="SSF101386">
    <property type="entry name" value="all-alpha NTP pyrophosphatases"/>
    <property type="match status" value="1"/>
</dbReference>
<evidence type="ECO:0000256" key="11">
    <source>
        <dbReference type="HAMAP-Rule" id="MF_01020"/>
    </source>
</evidence>
<dbReference type="CDD" id="cd11534">
    <property type="entry name" value="NTP-PPase_HisIE_like"/>
    <property type="match status" value="1"/>
</dbReference>
<dbReference type="NCBIfam" id="NF001613">
    <property type="entry name" value="PRK00400.1-5"/>
    <property type="match status" value="1"/>
</dbReference>
<name>A0ABV7EGX8_9SPHN</name>
<comment type="subcellular location">
    <subcellularLocation>
        <location evidence="2 11">Cytoplasm</location>
    </subcellularLocation>
</comment>
<dbReference type="EMBL" id="JBHRSU010000036">
    <property type="protein sequence ID" value="MFC3101974.1"/>
    <property type="molecule type" value="Genomic_DNA"/>
</dbReference>
<keyword evidence="5 11" id="KW-0963">Cytoplasm</keyword>
<dbReference type="PANTHER" id="PTHR42945">
    <property type="entry name" value="HISTIDINE BIOSYNTHESIS BIFUNCTIONAL PROTEIN"/>
    <property type="match status" value="1"/>
</dbReference>
<dbReference type="EC" id="3.6.1.31" evidence="11"/>
<dbReference type="RefSeq" id="WP_336920087.1">
    <property type="nucleotide sequence ID" value="NZ_JBANRN010000014.1"/>
</dbReference>
<dbReference type="NCBIfam" id="NF001611">
    <property type="entry name" value="PRK00400.1-3"/>
    <property type="match status" value="1"/>
</dbReference>
<accession>A0ABV7EGX8</accession>
<dbReference type="InterPro" id="IPR021130">
    <property type="entry name" value="PRib-ATP_PPHydrolase-like"/>
</dbReference>
<keyword evidence="10 11" id="KW-0368">Histidine biosynthesis</keyword>
<keyword evidence="13" id="KW-1185">Reference proteome</keyword>
<organism evidence="12 13">
    <name type="scientific">Alteraurantiacibacter lauratis</name>
    <dbReference type="NCBI Taxonomy" id="2054627"/>
    <lineage>
        <taxon>Bacteria</taxon>
        <taxon>Pseudomonadati</taxon>
        <taxon>Pseudomonadota</taxon>
        <taxon>Alphaproteobacteria</taxon>
        <taxon>Sphingomonadales</taxon>
        <taxon>Erythrobacteraceae</taxon>
        <taxon>Alteraurantiacibacter</taxon>
    </lineage>
</organism>
<proteinExistence type="inferred from homology"/>
<protein>
    <recommendedName>
        <fullName evidence="11">Phosphoribosyl-ATP pyrophosphatase</fullName>
        <shortName evidence="11">PRA-PH</shortName>
        <ecNumber evidence="11">3.6.1.31</ecNumber>
    </recommendedName>
</protein>
<evidence type="ECO:0000256" key="1">
    <source>
        <dbReference type="ARBA" id="ARBA00001460"/>
    </source>
</evidence>
<comment type="catalytic activity">
    <reaction evidence="1 11">
        <text>1-(5-phospho-beta-D-ribosyl)-ATP + H2O = 1-(5-phospho-beta-D-ribosyl)-5'-AMP + diphosphate + H(+)</text>
        <dbReference type="Rhea" id="RHEA:22828"/>
        <dbReference type="ChEBI" id="CHEBI:15377"/>
        <dbReference type="ChEBI" id="CHEBI:15378"/>
        <dbReference type="ChEBI" id="CHEBI:33019"/>
        <dbReference type="ChEBI" id="CHEBI:59457"/>
        <dbReference type="ChEBI" id="CHEBI:73183"/>
        <dbReference type="EC" id="3.6.1.31"/>
    </reaction>
</comment>
<dbReference type="GO" id="GO:0004636">
    <property type="term" value="F:phosphoribosyl-ATP diphosphatase activity"/>
    <property type="evidence" value="ECO:0007669"/>
    <property type="project" value="UniProtKB-EC"/>
</dbReference>
<dbReference type="Gene3D" id="1.10.287.1080">
    <property type="entry name" value="MazG-like"/>
    <property type="match status" value="1"/>
</dbReference>
<evidence type="ECO:0000256" key="4">
    <source>
        <dbReference type="ARBA" id="ARBA00009392"/>
    </source>
</evidence>
<keyword evidence="9 11" id="KW-0067">ATP-binding</keyword>
<dbReference type="HAMAP" id="MF_01020">
    <property type="entry name" value="HisE"/>
    <property type="match status" value="1"/>
</dbReference>
<comment type="caution">
    <text evidence="12">The sequence shown here is derived from an EMBL/GenBank/DDBJ whole genome shotgun (WGS) entry which is preliminary data.</text>
</comment>
<evidence type="ECO:0000256" key="7">
    <source>
        <dbReference type="ARBA" id="ARBA00022741"/>
    </source>
</evidence>
<gene>
    <name evidence="11" type="primary">hisE</name>
    <name evidence="12" type="ORF">ACFODK_13875</name>
</gene>
<sequence length="106" mass="11251">MDILDHLEQVIAQRRNASPDESYVAKLHARGLPVIARKLGEEGVEAAIALLSGDDTELVGEAADIVFHLLVALNARGLGLADVRAELARREGVSGLVEKASRGEEG</sequence>
<dbReference type="Proteomes" id="UP001595378">
    <property type="component" value="Unassembled WGS sequence"/>
</dbReference>